<proteinExistence type="predicted"/>
<dbReference type="OrthoDB" id="1953676at2"/>
<evidence type="ECO:0008006" key="3">
    <source>
        <dbReference type="Google" id="ProtNLM"/>
    </source>
</evidence>
<dbReference type="STRING" id="1121302.SAMN02745163_03284"/>
<organism evidence="1 2">
    <name type="scientific">Clostridium cavendishii DSM 21758</name>
    <dbReference type="NCBI Taxonomy" id="1121302"/>
    <lineage>
        <taxon>Bacteria</taxon>
        <taxon>Bacillati</taxon>
        <taxon>Bacillota</taxon>
        <taxon>Clostridia</taxon>
        <taxon>Eubacteriales</taxon>
        <taxon>Clostridiaceae</taxon>
        <taxon>Clostridium</taxon>
    </lineage>
</organism>
<evidence type="ECO:0000313" key="1">
    <source>
        <dbReference type="EMBL" id="SHK15083.1"/>
    </source>
</evidence>
<gene>
    <name evidence="1" type="ORF">SAMN02745163_03284</name>
</gene>
<dbReference type="RefSeq" id="WP_072990295.1">
    <property type="nucleotide sequence ID" value="NZ_FQZB01000014.1"/>
</dbReference>
<dbReference type="EMBL" id="FQZB01000014">
    <property type="protein sequence ID" value="SHK15083.1"/>
    <property type="molecule type" value="Genomic_DNA"/>
</dbReference>
<sequence>MIQVFFNKRGSGKTKKLMNLANEKAMDCSGNSVYIDDDKRLILQLHRNIRFISTEDFSLMDYHGFYGFLCGIIAQDYDIENIYIDGLSNIVSGCMDEAAHLFSRLEDIQKTRSINVYISINSEELQLPEFIKKYVA</sequence>
<reference evidence="1 2" key="1">
    <citation type="submission" date="2016-11" db="EMBL/GenBank/DDBJ databases">
        <authorList>
            <person name="Jaros S."/>
            <person name="Januszkiewicz K."/>
            <person name="Wedrychowicz H."/>
        </authorList>
    </citation>
    <scope>NUCLEOTIDE SEQUENCE [LARGE SCALE GENOMIC DNA]</scope>
    <source>
        <strain evidence="1 2">DSM 21758</strain>
    </source>
</reference>
<evidence type="ECO:0000313" key="2">
    <source>
        <dbReference type="Proteomes" id="UP000184310"/>
    </source>
</evidence>
<dbReference type="AlphaFoldDB" id="A0A1M6Q4P6"/>
<protein>
    <recommendedName>
        <fullName evidence="3">Twitching motility protein PilT</fullName>
    </recommendedName>
</protein>
<accession>A0A1M6Q4P6</accession>
<name>A0A1M6Q4P6_9CLOT</name>
<keyword evidence="2" id="KW-1185">Reference proteome</keyword>
<dbReference type="Proteomes" id="UP000184310">
    <property type="component" value="Unassembled WGS sequence"/>
</dbReference>